<organism evidence="8 9">
    <name type="scientific">Sphingomonas taxi</name>
    <dbReference type="NCBI Taxonomy" id="1549858"/>
    <lineage>
        <taxon>Bacteria</taxon>
        <taxon>Pseudomonadati</taxon>
        <taxon>Pseudomonadota</taxon>
        <taxon>Alphaproteobacteria</taxon>
        <taxon>Sphingomonadales</taxon>
        <taxon>Sphingomonadaceae</taxon>
        <taxon>Sphingomonas</taxon>
    </lineage>
</organism>
<name>A0A2W5PJR5_9SPHN</name>
<evidence type="ECO:0000256" key="6">
    <source>
        <dbReference type="ARBA" id="ARBA00023002"/>
    </source>
</evidence>
<evidence type="ECO:0000256" key="1">
    <source>
        <dbReference type="ARBA" id="ARBA00001974"/>
    </source>
</evidence>
<evidence type="ECO:0000256" key="4">
    <source>
        <dbReference type="ARBA" id="ARBA00022827"/>
    </source>
</evidence>
<reference evidence="8 9" key="1">
    <citation type="submission" date="2017-08" db="EMBL/GenBank/DDBJ databases">
        <title>Infants hospitalized years apart are colonized by the same room-sourced microbial strains.</title>
        <authorList>
            <person name="Brooks B."/>
            <person name="Olm M.R."/>
            <person name="Firek B.A."/>
            <person name="Baker R."/>
            <person name="Thomas B.C."/>
            <person name="Morowitz M.J."/>
            <person name="Banfield J.F."/>
        </authorList>
    </citation>
    <scope>NUCLEOTIDE SEQUENCE [LARGE SCALE GENOMIC DNA]</scope>
    <source>
        <strain evidence="8">S2_005_001_R1_22</strain>
    </source>
</reference>
<evidence type="ECO:0000313" key="9">
    <source>
        <dbReference type="Proteomes" id="UP000249229"/>
    </source>
</evidence>
<dbReference type="GO" id="GO:0004499">
    <property type="term" value="F:N,N-dimethylaniline monooxygenase activity"/>
    <property type="evidence" value="ECO:0007669"/>
    <property type="project" value="InterPro"/>
</dbReference>
<dbReference type="GO" id="GO:0050660">
    <property type="term" value="F:flavin adenine dinucleotide binding"/>
    <property type="evidence" value="ECO:0007669"/>
    <property type="project" value="InterPro"/>
</dbReference>
<sequence length="495" mass="53766">MSDADPEHLDVLIVGAGLSGIGAAIRLQAGDPSLRLAIFEGRDAIGGTWDLFRYPGVRSDSDMATLGFPFRPWRGARAIVEGGDIRDYIVDTARAFDVERHVRLRHRVRRADWSSATARWTVEYEVDGTARRVSCAFLFGCTGYYDYAAGHAPERPGMTAFGGEIVHPQFWPAAQQVAGRRVVVIGSGATAVTLVPALVARGAAHVTMLQRSPTYIVSQPARSPLDATLRRRLPARVADVAIRWKSIALTSVFYGLARRRPAIVRRQIAAAQRAALGPGFDMAHLTPRYDPWDQRLCLVPDNDLFDALRAGRAAIVTDRIAHFTAYGIALESGSELPADLVVSATGLKVLMMGGIALAVDGAPVDVGARLLFRGAMLDGVPNFAFSVGYTNASWTLKSDLTARFVSRLLRHMKRRGWASVQAVVPAGEQSDAPLFALDAGYVRRAAATLPRQGRRAPWRVRQNYLLDLLGFHTTRLAAPLRFGKVRPGAQGAGPE</sequence>
<dbReference type="InterPro" id="IPR036188">
    <property type="entry name" value="FAD/NAD-bd_sf"/>
</dbReference>
<dbReference type="Pfam" id="PF00743">
    <property type="entry name" value="FMO-like"/>
    <property type="match status" value="1"/>
</dbReference>
<comment type="similarity">
    <text evidence="2">Belongs to the FAD-binding monooxygenase family.</text>
</comment>
<dbReference type="InterPro" id="IPR020946">
    <property type="entry name" value="Flavin_mOase-like"/>
</dbReference>
<dbReference type="SUPFAM" id="SSF51905">
    <property type="entry name" value="FAD/NAD(P)-binding domain"/>
    <property type="match status" value="2"/>
</dbReference>
<gene>
    <name evidence="8" type="ORF">DI544_02220</name>
</gene>
<keyword evidence="6" id="KW-0560">Oxidoreductase</keyword>
<keyword evidence="3" id="KW-0285">Flavoprotein</keyword>
<evidence type="ECO:0000256" key="7">
    <source>
        <dbReference type="ARBA" id="ARBA00023033"/>
    </source>
</evidence>
<dbReference type="PANTHER" id="PTHR43872">
    <property type="entry name" value="MONOOXYGENASE, PUTATIVE (AFU_ORTHOLOGUE AFUA_8G02570)-RELATED"/>
    <property type="match status" value="1"/>
</dbReference>
<comment type="cofactor">
    <cofactor evidence="1">
        <name>FAD</name>
        <dbReference type="ChEBI" id="CHEBI:57692"/>
    </cofactor>
</comment>
<dbReference type="FunFam" id="3.50.50.60:FF:000228">
    <property type="entry name" value="FAD-containing monooxygenase EthA"/>
    <property type="match status" value="1"/>
</dbReference>
<dbReference type="AlphaFoldDB" id="A0A2W5PJR5"/>
<keyword evidence="5" id="KW-0521">NADP</keyword>
<keyword evidence="7 8" id="KW-0503">Monooxygenase</keyword>
<dbReference type="GO" id="GO:0050661">
    <property type="term" value="F:NADP binding"/>
    <property type="evidence" value="ECO:0007669"/>
    <property type="project" value="InterPro"/>
</dbReference>
<dbReference type="PANTHER" id="PTHR43872:SF1">
    <property type="entry name" value="MONOOXYGENASE, PUTATIVE (AFU_ORTHOLOGUE AFUA_8G02570)-RELATED"/>
    <property type="match status" value="1"/>
</dbReference>
<dbReference type="EMBL" id="QFQI01000001">
    <property type="protein sequence ID" value="PZQ63015.1"/>
    <property type="molecule type" value="Genomic_DNA"/>
</dbReference>
<proteinExistence type="inferred from homology"/>
<keyword evidence="4" id="KW-0274">FAD</keyword>
<evidence type="ECO:0000256" key="2">
    <source>
        <dbReference type="ARBA" id="ARBA00010139"/>
    </source>
</evidence>
<dbReference type="InterPro" id="IPR051820">
    <property type="entry name" value="FAD-binding_MO"/>
</dbReference>
<evidence type="ECO:0000256" key="3">
    <source>
        <dbReference type="ARBA" id="ARBA00022630"/>
    </source>
</evidence>
<evidence type="ECO:0000313" key="8">
    <source>
        <dbReference type="EMBL" id="PZQ63015.1"/>
    </source>
</evidence>
<comment type="caution">
    <text evidence="8">The sequence shown here is derived from an EMBL/GenBank/DDBJ whole genome shotgun (WGS) entry which is preliminary data.</text>
</comment>
<dbReference type="Gene3D" id="3.50.50.60">
    <property type="entry name" value="FAD/NAD(P)-binding domain"/>
    <property type="match status" value="2"/>
</dbReference>
<evidence type="ECO:0000256" key="5">
    <source>
        <dbReference type="ARBA" id="ARBA00022857"/>
    </source>
</evidence>
<protein>
    <submittedName>
        <fullName evidence="8">FAD-containing monooxygenase EthA</fullName>
    </submittedName>
</protein>
<accession>A0A2W5PJR5</accession>
<dbReference type="Proteomes" id="UP000249229">
    <property type="component" value="Unassembled WGS sequence"/>
</dbReference>